<evidence type="ECO:0000259" key="3">
    <source>
        <dbReference type="PROSITE" id="PS50850"/>
    </source>
</evidence>
<feature type="transmembrane region" description="Helical" evidence="2">
    <location>
        <begin position="274"/>
        <end position="297"/>
    </location>
</feature>
<dbReference type="GO" id="GO:0016020">
    <property type="term" value="C:membrane"/>
    <property type="evidence" value="ECO:0007669"/>
    <property type="project" value="UniProtKB-SubCell"/>
</dbReference>
<evidence type="ECO:0000313" key="4">
    <source>
        <dbReference type="EMBL" id="JAP83976.1"/>
    </source>
</evidence>
<feature type="transmembrane region" description="Helical" evidence="2">
    <location>
        <begin position="401"/>
        <end position="422"/>
    </location>
</feature>
<name>A0A131Z0I5_RHIAP</name>
<dbReference type="Gene3D" id="1.20.1250.20">
    <property type="entry name" value="MFS general substrate transporter like domains"/>
    <property type="match status" value="1"/>
</dbReference>
<feature type="transmembrane region" description="Helical" evidence="2">
    <location>
        <begin position="366"/>
        <end position="394"/>
    </location>
</feature>
<feature type="transmembrane region" description="Helical" evidence="2">
    <location>
        <begin position="309"/>
        <end position="328"/>
    </location>
</feature>
<dbReference type="SUPFAM" id="SSF103473">
    <property type="entry name" value="MFS general substrate transporter"/>
    <property type="match status" value="1"/>
</dbReference>
<dbReference type="PANTHER" id="PTHR11360:SF303">
    <property type="entry name" value="MAJOR FACILITATOR SUPERFAMILY (MFS) PROFILE DOMAIN-CONTAINING PROTEIN"/>
    <property type="match status" value="1"/>
</dbReference>
<feature type="transmembrane region" description="Helical" evidence="2">
    <location>
        <begin position="153"/>
        <end position="173"/>
    </location>
</feature>
<accession>A0A131Z0I5</accession>
<dbReference type="InterPro" id="IPR036259">
    <property type="entry name" value="MFS_trans_sf"/>
</dbReference>
<feature type="transmembrane region" description="Helical" evidence="2">
    <location>
        <begin position="209"/>
        <end position="232"/>
    </location>
</feature>
<dbReference type="EMBL" id="GEDV01004581">
    <property type="protein sequence ID" value="JAP83976.1"/>
    <property type="molecule type" value="Transcribed_RNA"/>
</dbReference>
<dbReference type="GO" id="GO:0008028">
    <property type="term" value="F:monocarboxylic acid transmembrane transporter activity"/>
    <property type="evidence" value="ECO:0007669"/>
    <property type="project" value="TreeGrafter"/>
</dbReference>
<feature type="transmembrane region" description="Helical" evidence="2">
    <location>
        <begin position="126"/>
        <end position="147"/>
    </location>
</feature>
<feature type="domain" description="Major facilitator superfamily (MFS) profile" evidence="3">
    <location>
        <begin position="60"/>
        <end position="455"/>
    </location>
</feature>
<dbReference type="PANTHER" id="PTHR11360">
    <property type="entry name" value="MONOCARBOXYLATE TRANSPORTER"/>
    <property type="match status" value="1"/>
</dbReference>
<protein>
    <submittedName>
        <fullName evidence="4">Monocarboxylate transporter</fullName>
    </submittedName>
</protein>
<dbReference type="PROSITE" id="PS50850">
    <property type="entry name" value="MFS"/>
    <property type="match status" value="1"/>
</dbReference>
<keyword evidence="2" id="KW-0472">Membrane</keyword>
<feature type="transmembrane region" description="Helical" evidence="2">
    <location>
        <begin position="340"/>
        <end position="360"/>
    </location>
</feature>
<feature type="transmembrane region" description="Helical" evidence="2">
    <location>
        <begin position="428"/>
        <end position="453"/>
    </location>
</feature>
<sequence>MSPQVDGDGLPPKSVLELKSVGAEVVKPPSPKPASKLLRRWNCWGQLPRHGPDSVHSWLVAGCCAMACFCSMAGRRSSGFLLVAFLDTFQVSRREASWPIMLLSALLCLSGLVGGPLAHRFTARPVLIAGSALSSIGAMLSFFATSIDVVKVTIGGIHAIGAGMVFVVSPTIISEHFVKHKGLATGVYFLGATMAAFVFPKLLEYLYETYGLHGTLLIFGAVLMNGLAFSLFPRTPEWRKAAPLGQKKGSSELSSSEEKSGSWRHGLSIFKSPILYLFMYSFIVQSFGYECYIALFIDFAVDRGATLSTAVTVYAMGAIAEAFARLLLPAAVDRGLLSNKALMVIVFAGQGLILLILPFLHSHGLIFAASVGTACTIGAGMIVIPVTVSGYFGVERMSMSYGIIVASAGMFSFGKPAVIGYFRDRKGAYDVLFLICGSLTVLAALTWSLVFLLEARHERKKMSKECAEAENGVEITRM</sequence>
<feature type="transmembrane region" description="Helical" evidence="2">
    <location>
        <begin position="96"/>
        <end position="114"/>
    </location>
</feature>
<dbReference type="AlphaFoldDB" id="A0A131Z0I5"/>
<dbReference type="InterPro" id="IPR011701">
    <property type="entry name" value="MFS"/>
</dbReference>
<evidence type="ECO:0000256" key="1">
    <source>
        <dbReference type="ARBA" id="ARBA00004141"/>
    </source>
</evidence>
<evidence type="ECO:0000256" key="2">
    <source>
        <dbReference type="SAM" id="Phobius"/>
    </source>
</evidence>
<dbReference type="InterPro" id="IPR050327">
    <property type="entry name" value="Proton-linked_MCT"/>
</dbReference>
<comment type="subcellular location">
    <subcellularLocation>
        <location evidence="1">Membrane</location>
        <topology evidence="1">Multi-pass membrane protein</topology>
    </subcellularLocation>
</comment>
<feature type="transmembrane region" description="Helical" evidence="2">
    <location>
        <begin position="185"/>
        <end position="203"/>
    </location>
</feature>
<keyword evidence="2" id="KW-1133">Transmembrane helix</keyword>
<keyword evidence="2" id="KW-0812">Transmembrane</keyword>
<proteinExistence type="predicted"/>
<reference evidence="4" key="1">
    <citation type="journal article" date="2016" name="Ticks Tick Borne Dis.">
        <title>De novo assembly and annotation of the salivary gland transcriptome of Rhipicephalus appendiculatus male and female ticks during blood feeding.</title>
        <authorList>
            <person name="de Castro M.H."/>
            <person name="de Klerk D."/>
            <person name="Pienaar R."/>
            <person name="Latif A.A."/>
            <person name="Rees D.J."/>
            <person name="Mans B.J."/>
        </authorList>
    </citation>
    <scope>NUCLEOTIDE SEQUENCE</scope>
    <source>
        <tissue evidence="4">Salivary glands</tissue>
    </source>
</reference>
<dbReference type="InterPro" id="IPR020846">
    <property type="entry name" value="MFS_dom"/>
</dbReference>
<dbReference type="Pfam" id="PF07690">
    <property type="entry name" value="MFS_1"/>
    <property type="match status" value="1"/>
</dbReference>
<organism evidence="4">
    <name type="scientific">Rhipicephalus appendiculatus</name>
    <name type="common">Brown ear tick</name>
    <dbReference type="NCBI Taxonomy" id="34631"/>
    <lineage>
        <taxon>Eukaryota</taxon>
        <taxon>Metazoa</taxon>
        <taxon>Ecdysozoa</taxon>
        <taxon>Arthropoda</taxon>
        <taxon>Chelicerata</taxon>
        <taxon>Arachnida</taxon>
        <taxon>Acari</taxon>
        <taxon>Parasitiformes</taxon>
        <taxon>Ixodida</taxon>
        <taxon>Ixodoidea</taxon>
        <taxon>Ixodidae</taxon>
        <taxon>Rhipicephalinae</taxon>
        <taxon>Rhipicephalus</taxon>
        <taxon>Rhipicephalus</taxon>
    </lineage>
</organism>